<reference evidence="2" key="1">
    <citation type="journal article" date="2014" name="Int. J. Syst. Evol. Microbiol.">
        <title>Complete genome sequence of Corynebacterium casei LMG S-19264T (=DSM 44701T), isolated from a smear-ripened cheese.</title>
        <authorList>
            <consortium name="US DOE Joint Genome Institute (JGI-PGF)"/>
            <person name="Walter F."/>
            <person name="Albersmeier A."/>
            <person name="Kalinowski J."/>
            <person name="Ruckert C."/>
        </authorList>
    </citation>
    <scope>NUCLEOTIDE SEQUENCE</scope>
    <source>
        <strain evidence="2">KCTC 12344</strain>
    </source>
</reference>
<organism evidence="2 3">
    <name type="scientific">Pseudoduganella plicata</name>
    <dbReference type="NCBI Taxonomy" id="321984"/>
    <lineage>
        <taxon>Bacteria</taxon>
        <taxon>Pseudomonadati</taxon>
        <taxon>Pseudomonadota</taxon>
        <taxon>Betaproteobacteria</taxon>
        <taxon>Burkholderiales</taxon>
        <taxon>Oxalobacteraceae</taxon>
        <taxon>Telluria group</taxon>
        <taxon>Pseudoduganella</taxon>
    </lineage>
</organism>
<dbReference type="InterPro" id="IPR038255">
    <property type="entry name" value="PBS_linker_sf"/>
</dbReference>
<name>A0AA87Y4E0_9BURK</name>
<evidence type="ECO:0000313" key="3">
    <source>
        <dbReference type="Proteomes" id="UP000619512"/>
    </source>
</evidence>
<evidence type="ECO:0000259" key="1">
    <source>
        <dbReference type="Pfam" id="PF13946"/>
    </source>
</evidence>
<dbReference type="RefSeq" id="WP_166793462.1">
    <property type="nucleotide sequence ID" value="NZ_BMWW01000001.1"/>
</dbReference>
<proteinExistence type="predicted"/>
<comment type="caution">
    <text evidence="2">The sequence shown here is derived from an EMBL/GenBank/DDBJ whole genome shotgun (WGS) entry which is preliminary data.</text>
</comment>
<dbReference type="Gene3D" id="1.10.3130.20">
    <property type="entry name" value="Phycobilisome linker domain"/>
    <property type="match status" value="1"/>
</dbReference>
<reference evidence="2" key="2">
    <citation type="submission" date="2022-12" db="EMBL/GenBank/DDBJ databases">
        <authorList>
            <person name="Sun Q."/>
            <person name="Kim S."/>
        </authorList>
    </citation>
    <scope>NUCLEOTIDE SEQUENCE</scope>
    <source>
        <strain evidence="2">KCTC 12344</strain>
    </source>
</reference>
<dbReference type="Proteomes" id="UP000619512">
    <property type="component" value="Unassembled WGS sequence"/>
</dbReference>
<sequence length="651" mass="66032">MATTYYNDLQKLYVAYFNRPADPGGLVFWEGVVEKANGNTAAVSAEFAKSPEYKDAFAGQTNEQIVDTIYKNIFGHTADATGRAFYANALTEKRITVDLVVKDIAGGAQGTDLTAYNNKVKAAEAFTTALDTDAEKAGYAGAEALKLAKEFIAGVTTDASYAAAVAPANLNEVVADVVHAGTPFVMTAALAALDTAIDAKTAFLVTADGDNDAKTSATEVSIAGKVTTAETNIDALITGDYAGKSEGIKAALLADQVTANTKALGEAEKAYATAVTAADKVEGLSTLIATRAAAVAAEKTAETTQAQAGIALTAAESTFELASGTVVTFDVSGNGTAKYTKDGGASTDLIVLDAKGNLALGTGVTETTFKGVTALLNATVAKETADAAEVAAHTATVAAQFGVDVADLKAGSSDELIAVGQAIKLTGDLADNALPTAAQITAEITALEANVAAGTPDAAKALSDFQGLVTAYTTADDANPLTATVDTTKTAVEGAQKTIETLTKATADLTAAQATATQLAGLNEAIKFAQGTFTANEFNVPVTLGAAAAGTSGNDIFLADAKASTLVNFGVAGDDVLYVGSGYKLNTTGDLTKGVNTDLEVFFEKSGTGTKVYVETTAFGSSASVAEVLTITITGVAPEQLKFDNGIITHV</sequence>
<protein>
    <recommendedName>
        <fullName evidence="1">DUF4214 domain-containing protein</fullName>
    </recommendedName>
</protein>
<evidence type="ECO:0000313" key="2">
    <source>
        <dbReference type="EMBL" id="GGY73665.1"/>
    </source>
</evidence>
<gene>
    <name evidence="2" type="ORF">GCM10007388_02330</name>
</gene>
<feature type="domain" description="DUF4214" evidence="1">
    <location>
        <begin position="46"/>
        <end position="94"/>
    </location>
</feature>
<dbReference type="Pfam" id="PF13946">
    <property type="entry name" value="DUF4214"/>
    <property type="match status" value="1"/>
</dbReference>
<dbReference type="EMBL" id="BMWW01000001">
    <property type="protein sequence ID" value="GGY73665.1"/>
    <property type="molecule type" value="Genomic_DNA"/>
</dbReference>
<accession>A0AA87Y4E0</accession>
<dbReference type="InterPro" id="IPR025282">
    <property type="entry name" value="DUF4214"/>
</dbReference>
<dbReference type="AlphaFoldDB" id="A0AA87Y4E0"/>